<name>A0ABR3CHJ5_9PEZI</name>
<comment type="caution">
    <text evidence="2">The sequence shown here is derived from an EMBL/GenBank/DDBJ whole genome shotgun (WGS) entry which is preliminary data.</text>
</comment>
<sequence>MQSHNPISPHSPWRPLAAAQHAARPMSSFERAHRFQADMERRQARDRRAALAAAVEYTTACIVEYYPESSSSSSSGGSNNSNKNSKDRRPSFLGWFPPADASNVANPPDECLQFRVGMDLDTSRVKRFGTGDDGYYDEDDDEEEEDDDGWDDCDIDDDLDNIKCPAPLLWLRFPLSVIPPAGAPASSSRSQAAAATAADMEAVHLVMPAHVFLPKRLGAAASAPAANKPSTKPPTTAPSSRSTKPAAAPTGASTTRDHPHRKNPSSNSSDSTTTSSSTSPSDNDDPPTTGPSITLTRYTTAHLRSPARTWQPPSYIGAAAHAAGIPLHSLCYIDVALHPSRRTGPLAFVPARWMRLASLVENGLCAAVRAVGGVKSGLGAVAEGGSDGYESEDEDESEGGRMVVEKNRKKRKVGHGEGKGDAVPTEAKGRKVSKKGKGGRA</sequence>
<dbReference type="GeneID" id="92009933"/>
<evidence type="ECO:0000313" key="2">
    <source>
        <dbReference type="EMBL" id="KAL0260103.1"/>
    </source>
</evidence>
<protein>
    <submittedName>
        <fullName evidence="2">Uncharacterized protein</fullName>
    </submittedName>
</protein>
<feature type="compositionally biased region" description="Basic residues" evidence="1">
    <location>
        <begin position="430"/>
        <end position="441"/>
    </location>
</feature>
<feature type="region of interest" description="Disordered" evidence="1">
    <location>
        <begin position="222"/>
        <end position="294"/>
    </location>
</feature>
<proteinExistence type="predicted"/>
<dbReference type="Proteomes" id="UP001430584">
    <property type="component" value="Unassembled WGS sequence"/>
</dbReference>
<reference evidence="2 3" key="1">
    <citation type="submission" date="2024-02" db="EMBL/GenBank/DDBJ databases">
        <title>De novo assembly and annotation of 12 fungi associated with fruit tree decline syndrome in Ontario, Canada.</title>
        <authorList>
            <person name="Sulman M."/>
            <person name="Ellouze W."/>
            <person name="Ilyukhin E."/>
        </authorList>
    </citation>
    <scope>NUCLEOTIDE SEQUENCE [LARGE SCALE GENOMIC DNA]</scope>
    <source>
        <strain evidence="2 3">FDS-637</strain>
    </source>
</reference>
<keyword evidence="3" id="KW-1185">Reference proteome</keyword>
<feature type="compositionally biased region" description="Acidic residues" evidence="1">
    <location>
        <begin position="134"/>
        <end position="152"/>
    </location>
</feature>
<dbReference type="RefSeq" id="XP_066633132.1">
    <property type="nucleotide sequence ID" value="XM_066777290.1"/>
</dbReference>
<feature type="compositionally biased region" description="Low complexity" evidence="1">
    <location>
        <begin position="237"/>
        <end position="250"/>
    </location>
</feature>
<dbReference type="EMBL" id="JAJVCZ030000005">
    <property type="protein sequence ID" value="KAL0260103.1"/>
    <property type="molecule type" value="Genomic_DNA"/>
</dbReference>
<feature type="region of interest" description="Disordered" evidence="1">
    <location>
        <begin position="380"/>
        <end position="441"/>
    </location>
</feature>
<evidence type="ECO:0000313" key="3">
    <source>
        <dbReference type="Proteomes" id="UP001430584"/>
    </source>
</evidence>
<feature type="region of interest" description="Disordered" evidence="1">
    <location>
        <begin position="128"/>
        <end position="152"/>
    </location>
</feature>
<evidence type="ECO:0000256" key="1">
    <source>
        <dbReference type="SAM" id="MobiDB-lite"/>
    </source>
</evidence>
<feature type="compositionally biased region" description="Low complexity" evidence="1">
    <location>
        <begin position="264"/>
        <end position="281"/>
    </location>
</feature>
<gene>
    <name evidence="2" type="ORF">SLS55_005848</name>
</gene>
<organism evidence="2 3">
    <name type="scientific">Diplodia seriata</name>
    <dbReference type="NCBI Taxonomy" id="420778"/>
    <lineage>
        <taxon>Eukaryota</taxon>
        <taxon>Fungi</taxon>
        <taxon>Dikarya</taxon>
        <taxon>Ascomycota</taxon>
        <taxon>Pezizomycotina</taxon>
        <taxon>Dothideomycetes</taxon>
        <taxon>Dothideomycetes incertae sedis</taxon>
        <taxon>Botryosphaeriales</taxon>
        <taxon>Botryosphaeriaceae</taxon>
        <taxon>Diplodia</taxon>
    </lineage>
</organism>
<accession>A0ABR3CHJ5</accession>
<feature type="compositionally biased region" description="Low complexity" evidence="1">
    <location>
        <begin position="69"/>
        <end position="83"/>
    </location>
</feature>
<feature type="region of interest" description="Disordered" evidence="1">
    <location>
        <begin position="1"/>
        <end position="29"/>
    </location>
</feature>
<feature type="region of interest" description="Disordered" evidence="1">
    <location>
        <begin position="67"/>
        <end position="93"/>
    </location>
</feature>